<dbReference type="AlphaFoldDB" id="A0A2M7AP26"/>
<keyword evidence="9 12" id="KW-0479">Metal-binding</keyword>
<evidence type="ECO:0000256" key="2">
    <source>
        <dbReference type="ARBA" id="ARBA00009604"/>
    </source>
</evidence>
<evidence type="ECO:0000256" key="4">
    <source>
        <dbReference type="ARBA" id="ARBA00017068"/>
    </source>
</evidence>
<dbReference type="UniPathway" id="UPA00109">
    <property type="reaction ID" value="UER00187"/>
</dbReference>
<dbReference type="Gene3D" id="3.30.390.10">
    <property type="entry name" value="Enolase-like, N-terminal domain"/>
    <property type="match status" value="1"/>
</dbReference>
<feature type="domain" description="Enolase N-terminal" evidence="14">
    <location>
        <begin position="3"/>
        <end position="133"/>
    </location>
</feature>
<dbReference type="NCBIfam" id="TIGR01060">
    <property type="entry name" value="eno"/>
    <property type="match status" value="1"/>
</dbReference>
<dbReference type="InterPro" id="IPR036849">
    <property type="entry name" value="Enolase-like_C_sf"/>
</dbReference>
<comment type="cofactor">
    <cofactor evidence="9">
        <name>Mg(2+)</name>
        <dbReference type="ChEBI" id="CHEBI:18420"/>
    </cofactor>
    <text evidence="9">Binds a second Mg(2+) ion via substrate during catalysis.</text>
</comment>
<evidence type="ECO:0000256" key="11">
    <source>
        <dbReference type="PIRSR" id="PIRSR001400-2"/>
    </source>
</evidence>
<gene>
    <name evidence="9" type="primary">eno</name>
    <name evidence="15" type="ORF">COS81_01735</name>
</gene>
<dbReference type="EMBL" id="PEWD01000035">
    <property type="protein sequence ID" value="PIU69050.1"/>
    <property type="molecule type" value="Genomic_DNA"/>
</dbReference>
<evidence type="ECO:0000259" key="14">
    <source>
        <dbReference type="SMART" id="SM01193"/>
    </source>
</evidence>
<comment type="function">
    <text evidence="9">Catalyzes the reversible conversion of 2-phosphoglycerate (2-PG) into phosphoenolpyruvate (PEP). It is essential for the degradation of carbohydrates via glycolysis.</text>
</comment>
<keyword evidence="8 9" id="KW-0456">Lyase</keyword>
<dbReference type="Proteomes" id="UP000229916">
    <property type="component" value="Unassembled WGS sequence"/>
</dbReference>
<feature type="binding site" evidence="11">
    <location>
        <position position="176"/>
    </location>
    <ligand>
        <name>substrate</name>
    </ligand>
</feature>
<dbReference type="PANTHER" id="PTHR11902">
    <property type="entry name" value="ENOLASE"/>
    <property type="match status" value="1"/>
</dbReference>
<keyword evidence="5 9" id="KW-0964">Secreted</keyword>
<dbReference type="SUPFAM" id="SSF54826">
    <property type="entry name" value="Enolase N-terminal domain-like"/>
    <property type="match status" value="1"/>
</dbReference>
<reference evidence="16" key="1">
    <citation type="submission" date="2017-09" db="EMBL/GenBank/DDBJ databases">
        <title>Depth-based differentiation of microbial function through sediment-hosted aquifers and enrichment of novel symbionts in the deep terrestrial subsurface.</title>
        <authorList>
            <person name="Probst A.J."/>
            <person name="Ladd B."/>
            <person name="Jarett J.K."/>
            <person name="Geller-Mcgrath D.E."/>
            <person name="Sieber C.M.K."/>
            <person name="Emerson J.B."/>
            <person name="Anantharaman K."/>
            <person name="Thomas B.C."/>
            <person name="Malmstrom R."/>
            <person name="Stieglmeier M."/>
            <person name="Klingl A."/>
            <person name="Woyke T."/>
            <person name="Ryan C.M."/>
            <person name="Banfield J.F."/>
        </authorList>
    </citation>
    <scope>NUCLEOTIDE SEQUENCE [LARGE SCALE GENOMIC DNA]</scope>
</reference>
<dbReference type="GO" id="GO:0009986">
    <property type="term" value="C:cell surface"/>
    <property type="evidence" value="ECO:0007669"/>
    <property type="project" value="UniProtKB-SubCell"/>
</dbReference>
<dbReference type="SFLD" id="SFLDG00178">
    <property type="entry name" value="enolase"/>
    <property type="match status" value="1"/>
</dbReference>
<feature type="binding site" evidence="9 12">
    <location>
        <position position="272"/>
    </location>
    <ligand>
        <name>Mg(2+)</name>
        <dbReference type="ChEBI" id="CHEBI:18420"/>
    </ligand>
</feature>
<dbReference type="PIRSF" id="PIRSF001400">
    <property type="entry name" value="Enolase"/>
    <property type="match status" value="1"/>
</dbReference>
<keyword evidence="9" id="KW-0963">Cytoplasm</keyword>
<comment type="similarity">
    <text evidence="2 9">Belongs to the enolase family.</text>
</comment>
<evidence type="ECO:0000256" key="6">
    <source>
        <dbReference type="ARBA" id="ARBA00022842"/>
    </source>
</evidence>
<feature type="binding site" evidence="9">
    <location>
        <position position="398"/>
    </location>
    <ligand>
        <name>(2R)-2-phosphoglycerate</name>
        <dbReference type="ChEBI" id="CHEBI:58289"/>
    </ligand>
</feature>
<proteinExistence type="inferred from homology"/>
<dbReference type="GO" id="GO:0000287">
    <property type="term" value="F:magnesium ion binding"/>
    <property type="evidence" value="ECO:0007669"/>
    <property type="project" value="UniProtKB-UniRule"/>
</dbReference>
<feature type="binding site" evidence="9">
    <location>
        <position position="419"/>
    </location>
    <ligand>
        <name>(2R)-2-phosphoglycerate</name>
        <dbReference type="ChEBI" id="CHEBI:58289"/>
    </ligand>
</feature>
<feature type="binding site" evidence="11">
    <location>
        <begin position="395"/>
        <end position="398"/>
    </location>
    <ligand>
        <name>substrate</name>
    </ligand>
</feature>
<evidence type="ECO:0000256" key="12">
    <source>
        <dbReference type="PIRSR" id="PIRSR001400-3"/>
    </source>
</evidence>
<evidence type="ECO:0000313" key="15">
    <source>
        <dbReference type="EMBL" id="PIU69050.1"/>
    </source>
</evidence>
<comment type="catalytic activity">
    <reaction evidence="9">
        <text>(2R)-2-phosphoglycerate = phosphoenolpyruvate + H2O</text>
        <dbReference type="Rhea" id="RHEA:10164"/>
        <dbReference type="ChEBI" id="CHEBI:15377"/>
        <dbReference type="ChEBI" id="CHEBI:58289"/>
        <dbReference type="ChEBI" id="CHEBI:58702"/>
        <dbReference type="EC" id="4.2.1.11"/>
    </reaction>
</comment>
<dbReference type="InterPro" id="IPR020811">
    <property type="entry name" value="Enolase_N"/>
</dbReference>
<comment type="caution">
    <text evidence="15">The sequence shown here is derived from an EMBL/GenBank/DDBJ whole genome shotgun (WGS) entry which is preliminary data.</text>
</comment>
<dbReference type="SFLD" id="SFLDS00001">
    <property type="entry name" value="Enolase"/>
    <property type="match status" value="1"/>
</dbReference>
<feature type="binding site" evidence="9">
    <location>
        <position position="368"/>
    </location>
    <ligand>
        <name>(2R)-2-phosphoglycerate</name>
        <dbReference type="ChEBI" id="CHEBI:58289"/>
    </ligand>
</feature>
<keyword evidence="15" id="KW-0670">Pyruvate</keyword>
<feature type="binding site" evidence="9 12">
    <location>
        <position position="343"/>
    </location>
    <ligand>
        <name>Mg(2+)</name>
        <dbReference type="ChEBI" id="CHEBI:18420"/>
    </ligand>
</feature>
<feature type="binding site" evidence="11">
    <location>
        <position position="343"/>
    </location>
    <ligand>
        <name>substrate</name>
    </ligand>
</feature>
<comment type="subcellular location">
    <subcellularLocation>
        <location evidence="9">Cytoplasm</location>
    </subcellularLocation>
    <subcellularLocation>
        <location evidence="9">Secreted</location>
    </subcellularLocation>
    <subcellularLocation>
        <location evidence="9">Cell surface</location>
    </subcellularLocation>
    <text evidence="9">Fractions of enolase are present in both the cytoplasm and on the cell surface.</text>
</comment>
<dbReference type="InterPro" id="IPR029017">
    <property type="entry name" value="Enolase-like_N"/>
</dbReference>
<feature type="binding site" evidence="11">
    <location>
        <position position="419"/>
    </location>
    <ligand>
        <name>substrate</name>
    </ligand>
</feature>
<keyword evidence="6 9" id="KW-0460">Magnesium</keyword>
<dbReference type="SUPFAM" id="SSF51604">
    <property type="entry name" value="Enolase C-terminal domain-like"/>
    <property type="match status" value="1"/>
</dbReference>
<dbReference type="GO" id="GO:0006096">
    <property type="term" value="P:glycolytic process"/>
    <property type="evidence" value="ECO:0007669"/>
    <property type="project" value="UniProtKB-UniRule"/>
</dbReference>
<dbReference type="GO" id="GO:0000015">
    <property type="term" value="C:phosphopyruvate hydratase complex"/>
    <property type="evidence" value="ECO:0007669"/>
    <property type="project" value="InterPro"/>
</dbReference>
<evidence type="ECO:0000256" key="8">
    <source>
        <dbReference type="ARBA" id="ARBA00023239"/>
    </source>
</evidence>
<dbReference type="PRINTS" id="PR00148">
    <property type="entry name" value="ENOLASE"/>
</dbReference>
<evidence type="ECO:0000256" key="3">
    <source>
        <dbReference type="ARBA" id="ARBA00012058"/>
    </source>
</evidence>
<evidence type="ECO:0000256" key="1">
    <source>
        <dbReference type="ARBA" id="ARBA00005031"/>
    </source>
</evidence>
<feature type="binding site" evidence="11">
    <location>
        <position position="185"/>
    </location>
    <ligand>
        <name>substrate</name>
    </ligand>
</feature>
<dbReference type="CDD" id="cd03313">
    <property type="entry name" value="enolase"/>
    <property type="match status" value="1"/>
</dbReference>
<evidence type="ECO:0000259" key="13">
    <source>
        <dbReference type="SMART" id="SM01192"/>
    </source>
</evidence>
<evidence type="ECO:0000256" key="7">
    <source>
        <dbReference type="ARBA" id="ARBA00023152"/>
    </source>
</evidence>
<feature type="domain" description="Enolase C-terminal TIM barrel" evidence="13">
    <location>
        <begin position="160"/>
        <end position="442"/>
    </location>
</feature>
<evidence type="ECO:0000313" key="16">
    <source>
        <dbReference type="Proteomes" id="UP000229916"/>
    </source>
</evidence>
<dbReference type="GO" id="GO:0005576">
    <property type="term" value="C:extracellular region"/>
    <property type="evidence" value="ECO:0007669"/>
    <property type="project" value="UniProtKB-SubCell"/>
</dbReference>
<keyword evidence="7 9" id="KW-0324">Glycolysis</keyword>
<comment type="cofactor">
    <cofactor evidence="12">
        <name>Mg(2+)</name>
        <dbReference type="ChEBI" id="CHEBI:18420"/>
    </cofactor>
    <text evidence="12">Mg(2+) is required for catalysis and for stabilizing the dimer.</text>
</comment>
<accession>A0A2M7AP26</accession>
<dbReference type="Gene3D" id="3.20.20.120">
    <property type="entry name" value="Enolase-like C-terminal domain"/>
    <property type="match status" value="1"/>
</dbReference>
<sequence length="442" mass="48953">MYIREIKAREILDSCGNPTVETKTTLSDETEGIASVPSGASTGVYEALELRDKDYARFGGKGVLRAVENVNIGIFPHFYKKDPTDQIEIDKLLNAIDGTSNKSHLGANAILSVSLSIAKAVAKAKKIQLYDYLNQVYQQVNRVMFKKEAEEGLEPPATKKIALPIPIFNLINGGLHADNDLTIQEFLAIPHGIETFPEQLRAGVEAWYSLKKILEEYGYTTALGDEGGFAPFLSEVNFAPNVGPDERVLELIIEAFKRCGHQFKTHYVLGVDAAASTFFNENKQYVIPEEKRQLTTGEMVKYLTDLIQKYSLAMVEDGLADDDWVGWRQLTEKFGQKLMIVGDDLFTTNIARLKKGVEENVANAIIIKPIQIGTLVESLQTIIYAQQNGYKVVVSHRSGETNDSFIADLAVGVGAEFIKAGSPHGERVAKYNRLLEIATLMK</sequence>
<dbReference type="SMART" id="SM01192">
    <property type="entry name" value="Enolase_C"/>
    <property type="match status" value="1"/>
</dbReference>
<feature type="active site" description="Proton acceptor" evidence="9 10">
    <location>
        <position position="368"/>
    </location>
</feature>
<dbReference type="Pfam" id="PF00113">
    <property type="entry name" value="Enolase_C"/>
    <property type="match status" value="1"/>
</dbReference>
<protein>
    <recommendedName>
        <fullName evidence="4 9">Enolase</fullName>
        <ecNumber evidence="3 9">4.2.1.11</ecNumber>
    </recommendedName>
    <alternativeName>
        <fullName evidence="9">2-phospho-D-glycerate hydro-lyase</fullName>
    </alternativeName>
    <alternativeName>
        <fullName evidence="9">2-phosphoglycerate dehydratase</fullName>
    </alternativeName>
</protein>
<dbReference type="InterPro" id="IPR020810">
    <property type="entry name" value="Enolase_C"/>
</dbReference>
<feature type="binding site" evidence="9">
    <location>
        <position position="184"/>
    </location>
    <ligand>
        <name>(2R)-2-phosphoglycerate</name>
        <dbReference type="ChEBI" id="CHEBI:58289"/>
    </ligand>
</feature>
<dbReference type="SMART" id="SM01193">
    <property type="entry name" value="Enolase_N"/>
    <property type="match status" value="1"/>
</dbReference>
<feature type="binding site" evidence="9 12">
    <location>
        <position position="316"/>
    </location>
    <ligand>
        <name>Mg(2+)</name>
        <dbReference type="ChEBI" id="CHEBI:18420"/>
    </ligand>
</feature>
<dbReference type="EC" id="4.2.1.11" evidence="3 9"/>
<organism evidence="15 16">
    <name type="scientific">candidate division WWE3 bacterium CG06_land_8_20_14_3_00_42_16</name>
    <dbReference type="NCBI Taxonomy" id="1975083"/>
    <lineage>
        <taxon>Bacteria</taxon>
        <taxon>Katanobacteria</taxon>
    </lineage>
</organism>
<dbReference type="HAMAP" id="MF_00318">
    <property type="entry name" value="Enolase"/>
    <property type="match status" value="1"/>
</dbReference>
<dbReference type="InterPro" id="IPR000941">
    <property type="entry name" value="Enolase"/>
</dbReference>
<evidence type="ECO:0000256" key="5">
    <source>
        <dbReference type="ARBA" id="ARBA00022525"/>
    </source>
</evidence>
<feature type="binding site" evidence="9">
    <location>
        <position position="397"/>
    </location>
    <ligand>
        <name>(2R)-2-phosphoglycerate</name>
        <dbReference type="ChEBI" id="CHEBI:58289"/>
    </ligand>
</feature>
<feature type="active site" description="Proton donor" evidence="9 10">
    <location>
        <position position="226"/>
    </location>
</feature>
<dbReference type="GO" id="GO:0004634">
    <property type="term" value="F:phosphopyruvate hydratase activity"/>
    <property type="evidence" value="ECO:0007669"/>
    <property type="project" value="UniProtKB-UniRule"/>
</dbReference>
<dbReference type="PANTHER" id="PTHR11902:SF1">
    <property type="entry name" value="ENOLASE"/>
    <property type="match status" value="1"/>
</dbReference>
<evidence type="ECO:0000256" key="10">
    <source>
        <dbReference type="PIRSR" id="PIRSR001400-1"/>
    </source>
</evidence>
<name>A0A2M7AP26_UNCKA</name>
<dbReference type="SFLD" id="SFLDF00002">
    <property type="entry name" value="enolase"/>
    <property type="match status" value="1"/>
</dbReference>
<dbReference type="Pfam" id="PF03952">
    <property type="entry name" value="Enolase_N"/>
    <property type="match status" value="1"/>
</dbReference>
<comment type="pathway">
    <text evidence="1 9">Carbohydrate degradation; glycolysis; pyruvate from D-glyceraldehyde 3-phosphate: step 4/5.</text>
</comment>
<feature type="binding site" evidence="11">
    <location>
        <position position="316"/>
    </location>
    <ligand>
        <name>substrate</name>
    </ligand>
</feature>
<evidence type="ECO:0000256" key="9">
    <source>
        <dbReference type="HAMAP-Rule" id="MF_00318"/>
    </source>
</evidence>